<evidence type="ECO:0000259" key="10">
    <source>
        <dbReference type="PROSITE" id="PS50893"/>
    </source>
</evidence>
<dbReference type="InterPro" id="IPR013525">
    <property type="entry name" value="ABC2_TM"/>
</dbReference>
<comment type="caution">
    <text evidence="11">The sequence shown here is derived from an EMBL/GenBank/DDBJ whole genome shotgun (WGS) entry which is preliminary data.</text>
</comment>
<organism evidence="11 12">
    <name type="scientific">Rotaria magnacalcarata</name>
    <dbReference type="NCBI Taxonomy" id="392030"/>
    <lineage>
        <taxon>Eukaryota</taxon>
        <taxon>Metazoa</taxon>
        <taxon>Spiralia</taxon>
        <taxon>Gnathifera</taxon>
        <taxon>Rotifera</taxon>
        <taxon>Eurotatoria</taxon>
        <taxon>Bdelloidea</taxon>
        <taxon>Philodinida</taxon>
        <taxon>Philodinidae</taxon>
        <taxon>Rotaria</taxon>
    </lineage>
</organism>
<dbReference type="PANTHER" id="PTHR48041:SF139">
    <property type="entry name" value="PROTEIN SCARLET"/>
    <property type="match status" value="1"/>
</dbReference>
<dbReference type="EMBL" id="CAJNOV010003072">
    <property type="protein sequence ID" value="CAF1127664.1"/>
    <property type="molecule type" value="Genomic_DNA"/>
</dbReference>
<dbReference type="PANTHER" id="PTHR48041">
    <property type="entry name" value="ABC TRANSPORTER G FAMILY MEMBER 28"/>
    <property type="match status" value="1"/>
</dbReference>
<dbReference type="Gene3D" id="3.40.50.300">
    <property type="entry name" value="P-loop containing nucleotide triphosphate hydrolases"/>
    <property type="match status" value="1"/>
</dbReference>
<dbReference type="GO" id="GO:0005524">
    <property type="term" value="F:ATP binding"/>
    <property type="evidence" value="ECO:0007669"/>
    <property type="project" value="UniProtKB-KW"/>
</dbReference>
<dbReference type="SMART" id="SM00382">
    <property type="entry name" value="AAA"/>
    <property type="match status" value="1"/>
</dbReference>
<evidence type="ECO:0000256" key="5">
    <source>
        <dbReference type="ARBA" id="ARBA00022741"/>
    </source>
</evidence>
<dbReference type="Proteomes" id="UP000663855">
    <property type="component" value="Unassembled WGS sequence"/>
</dbReference>
<reference evidence="11" key="1">
    <citation type="submission" date="2021-02" db="EMBL/GenBank/DDBJ databases">
        <authorList>
            <person name="Nowell W R."/>
        </authorList>
    </citation>
    <scope>NUCLEOTIDE SEQUENCE</scope>
</reference>
<gene>
    <name evidence="11" type="ORF">CJN711_LOCUS8398</name>
</gene>
<protein>
    <recommendedName>
        <fullName evidence="10">ABC transporter domain-containing protein</fullName>
    </recommendedName>
</protein>
<sequence length="615" mass="69529">MEDFILKGLEPRRATLIWSQVSVTTSKKSNNAQQLLKNLSGIARSGEILAVMGASGAGKTTMMNVLSGRHGRYLNITGDVYLNDCVMTRSQRALTGLIGHVEQQELFIETITLEEHLVFQAMLRMPQTMKDTERLEHVENTMQQLNLVDCRNTSIGRLSGGEKKRLGFATALLTRPQVVLIDEPTSGLDTFSAKSLMKIIRSMAVEREQAIIVVLHQPTSAILDVIDILYFIVDGGRQAFYGTKTEAQQFFINQCQLPSMSLDVYIEKLSAPASIVDDQSMILQEIAVQQYGQSGQCQILEKTIENHLKSIDKHDIPTVTDILERSSFGRQLKWLLWRSLLSAKRNSKRTTNLFFRLVIMAIILGVLFLHSTRESLDYIVNIDALLFALFMSLLESNMSLTLVEIPNEREMVVCEYRRHLYSVGAYYISRLIIDTCFHVISATVYISIIAAMTDLHHWIILVCLTILIVMTACASAALIAALSSSARTALLYSQPIQNLFRALTGFFINLHSLPVFLRWLPYISYMHYAYQLILVVQWWKTNLIYPCDFTTSPKLTTNSTLFSNDTCSISGIDIITCFHSSYRAVGYNMAGLISFLFGFHILAFIIIFYRIRRAL</sequence>
<evidence type="ECO:0000256" key="8">
    <source>
        <dbReference type="ARBA" id="ARBA00023136"/>
    </source>
</evidence>
<evidence type="ECO:0000256" key="2">
    <source>
        <dbReference type="ARBA" id="ARBA00005814"/>
    </source>
</evidence>
<dbReference type="Pfam" id="PF00005">
    <property type="entry name" value="ABC_tran"/>
    <property type="match status" value="1"/>
</dbReference>
<feature type="transmembrane region" description="Helical" evidence="9">
    <location>
        <begin position="502"/>
        <end position="520"/>
    </location>
</feature>
<dbReference type="AlphaFoldDB" id="A0A814R223"/>
<dbReference type="SUPFAM" id="SSF52540">
    <property type="entry name" value="P-loop containing nucleoside triphosphate hydrolases"/>
    <property type="match status" value="1"/>
</dbReference>
<feature type="transmembrane region" description="Helical" evidence="9">
    <location>
        <begin position="589"/>
        <end position="609"/>
    </location>
</feature>
<dbReference type="GO" id="GO:0005886">
    <property type="term" value="C:plasma membrane"/>
    <property type="evidence" value="ECO:0007669"/>
    <property type="project" value="TreeGrafter"/>
</dbReference>
<evidence type="ECO:0000256" key="9">
    <source>
        <dbReference type="SAM" id="Phobius"/>
    </source>
</evidence>
<feature type="transmembrane region" description="Helical" evidence="9">
    <location>
        <begin position="353"/>
        <end position="372"/>
    </location>
</feature>
<evidence type="ECO:0000313" key="11">
    <source>
        <dbReference type="EMBL" id="CAF1127664.1"/>
    </source>
</evidence>
<comment type="similarity">
    <text evidence="2">Belongs to the ABC transporter superfamily. ABCG family. Eye pigment precursor importer (TC 3.A.1.204) subfamily.</text>
</comment>
<dbReference type="InterPro" id="IPR003593">
    <property type="entry name" value="AAA+_ATPase"/>
</dbReference>
<evidence type="ECO:0000256" key="4">
    <source>
        <dbReference type="ARBA" id="ARBA00022692"/>
    </source>
</evidence>
<keyword evidence="7 9" id="KW-1133">Transmembrane helix</keyword>
<keyword evidence="4 9" id="KW-0812">Transmembrane</keyword>
<name>A0A814R223_9BILA</name>
<keyword evidence="6" id="KW-0067">ATP-binding</keyword>
<feature type="transmembrane region" description="Helical" evidence="9">
    <location>
        <begin position="427"/>
        <end position="452"/>
    </location>
</feature>
<evidence type="ECO:0000313" key="12">
    <source>
        <dbReference type="Proteomes" id="UP000663855"/>
    </source>
</evidence>
<keyword evidence="5" id="KW-0547">Nucleotide-binding</keyword>
<feature type="domain" description="ABC transporter" evidence="10">
    <location>
        <begin position="21"/>
        <end position="259"/>
    </location>
</feature>
<dbReference type="GO" id="GO:0016887">
    <property type="term" value="F:ATP hydrolysis activity"/>
    <property type="evidence" value="ECO:0007669"/>
    <property type="project" value="InterPro"/>
</dbReference>
<evidence type="ECO:0000256" key="1">
    <source>
        <dbReference type="ARBA" id="ARBA00004141"/>
    </source>
</evidence>
<dbReference type="PROSITE" id="PS50893">
    <property type="entry name" value="ABC_TRANSPORTER_2"/>
    <property type="match status" value="1"/>
</dbReference>
<feature type="transmembrane region" description="Helical" evidence="9">
    <location>
        <begin position="458"/>
        <end position="482"/>
    </location>
</feature>
<dbReference type="InterPro" id="IPR003439">
    <property type="entry name" value="ABC_transporter-like_ATP-bd"/>
</dbReference>
<comment type="subcellular location">
    <subcellularLocation>
        <location evidence="1">Membrane</location>
        <topology evidence="1">Multi-pass membrane protein</topology>
    </subcellularLocation>
</comment>
<keyword evidence="3" id="KW-0813">Transport</keyword>
<evidence type="ECO:0000256" key="6">
    <source>
        <dbReference type="ARBA" id="ARBA00022840"/>
    </source>
</evidence>
<dbReference type="Pfam" id="PF01061">
    <property type="entry name" value="ABC2_membrane"/>
    <property type="match status" value="1"/>
</dbReference>
<evidence type="ECO:0000256" key="7">
    <source>
        <dbReference type="ARBA" id="ARBA00022989"/>
    </source>
</evidence>
<keyword evidence="8 9" id="KW-0472">Membrane</keyword>
<evidence type="ECO:0000256" key="3">
    <source>
        <dbReference type="ARBA" id="ARBA00022448"/>
    </source>
</evidence>
<dbReference type="PROSITE" id="PS00211">
    <property type="entry name" value="ABC_TRANSPORTER_1"/>
    <property type="match status" value="1"/>
</dbReference>
<dbReference type="InterPro" id="IPR027417">
    <property type="entry name" value="P-loop_NTPase"/>
</dbReference>
<accession>A0A814R223</accession>
<proteinExistence type="inferred from homology"/>
<dbReference type="GO" id="GO:0140359">
    <property type="term" value="F:ABC-type transporter activity"/>
    <property type="evidence" value="ECO:0007669"/>
    <property type="project" value="InterPro"/>
</dbReference>
<dbReference type="InterPro" id="IPR017871">
    <property type="entry name" value="ABC_transporter-like_CS"/>
</dbReference>
<dbReference type="InterPro" id="IPR050352">
    <property type="entry name" value="ABCG_transporters"/>
</dbReference>